<keyword evidence="1" id="KW-0472">Membrane</keyword>
<dbReference type="RefSeq" id="WP_206742004.1">
    <property type="nucleotide sequence ID" value="NZ_JMIW01000001.1"/>
</dbReference>
<feature type="transmembrane region" description="Helical" evidence="1">
    <location>
        <begin position="264"/>
        <end position="297"/>
    </location>
</feature>
<evidence type="ECO:0000259" key="2">
    <source>
        <dbReference type="Pfam" id="PF01757"/>
    </source>
</evidence>
<reference evidence="3 4" key="1">
    <citation type="submission" date="2014-04" db="EMBL/GenBank/DDBJ databases">
        <title>A comprehensive comparison of genomes of Erythrobacter spp. strains.</title>
        <authorList>
            <person name="Zheng Q."/>
        </authorList>
    </citation>
    <scope>NUCLEOTIDE SEQUENCE [LARGE SCALE GENOMIC DNA]</scope>
    <source>
        <strain evidence="3 4">DSM 6997</strain>
    </source>
</reference>
<keyword evidence="1" id="KW-1133">Transmembrane helix</keyword>
<protein>
    <recommendedName>
        <fullName evidence="2">Acyltransferase 3 domain-containing protein</fullName>
    </recommendedName>
</protein>
<name>A0A074MA20_ERYLO</name>
<feature type="domain" description="Acyltransferase 3" evidence="2">
    <location>
        <begin position="2"/>
        <end position="294"/>
    </location>
</feature>
<feature type="transmembrane region" description="Helical" evidence="1">
    <location>
        <begin position="143"/>
        <end position="163"/>
    </location>
</feature>
<keyword evidence="1" id="KW-0812">Transmembrane</keyword>
<proteinExistence type="predicted"/>
<feature type="transmembrane region" description="Helical" evidence="1">
    <location>
        <begin position="92"/>
        <end position="113"/>
    </location>
</feature>
<accession>A0A074MA20</accession>
<dbReference type="Pfam" id="PF01757">
    <property type="entry name" value="Acyl_transf_3"/>
    <property type="match status" value="1"/>
</dbReference>
<gene>
    <name evidence="3" type="ORF">EH31_02905</name>
</gene>
<dbReference type="GO" id="GO:0016747">
    <property type="term" value="F:acyltransferase activity, transferring groups other than amino-acyl groups"/>
    <property type="evidence" value="ECO:0007669"/>
    <property type="project" value="InterPro"/>
</dbReference>
<organism evidence="3 4">
    <name type="scientific">Erythrobacter longus</name>
    <dbReference type="NCBI Taxonomy" id="1044"/>
    <lineage>
        <taxon>Bacteria</taxon>
        <taxon>Pseudomonadati</taxon>
        <taxon>Pseudomonadota</taxon>
        <taxon>Alphaproteobacteria</taxon>
        <taxon>Sphingomonadales</taxon>
        <taxon>Erythrobacteraceae</taxon>
        <taxon>Erythrobacter/Porphyrobacter group</taxon>
        <taxon>Erythrobacter</taxon>
    </lineage>
</organism>
<feature type="transmembrane region" description="Helical" evidence="1">
    <location>
        <begin position="201"/>
        <end position="219"/>
    </location>
</feature>
<sequence length="311" mass="33404">MDGLDLLRGLAAIVVLVMHIAGFKGGHLAVDFFFMLSGYVMARTYETRLRSGDVSSPKFMWMRVKRLWPVMAIGAVLGLNVALVAGGPSADLGVAFIFAMLLLPAGAVTPYLLNLPAWSIFYELVANAVHATWLARLSDRAMIGVLGICSALFIASFAVTGFPRILHETTITMQVAVIFRALVSYIMGVLAYRLLKDRAPFHIPVLAGCALMVGYIVLVSVVQFPLWPVPFIFVVAPIAMISGLDPNAPQRISHVLGTMSFPLYAIHFPVIALCALAGFGPGTALLASLAVAALWLIPSRPVQWKRAASAA</sequence>
<dbReference type="PANTHER" id="PTHR23028:SF134">
    <property type="entry name" value="PUTATIVE (AFU_ORTHOLOGUE AFUA_4G08520)-RELATED"/>
    <property type="match status" value="1"/>
</dbReference>
<dbReference type="EMBL" id="JMIW01000001">
    <property type="protein sequence ID" value="KEO91636.1"/>
    <property type="molecule type" value="Genomic_DNA"/>
</dbReference>
<feature type="transmembrane region" description="Helical" evidence="1">
    <location>
        <begin position="67"/>
        <end position="86"/>
    </location>
</feature>
<feature type="transmembrane region" description="Helical" evidence="1">
    <location>
        <begin position="175"/>
        <end position="195"/>
    </location>
</feature>
<dbReference type="PANTHER" id="PTHR23028">
    <property type="entry name" value="ACETYLTRANSFERASE"/>
    <property type="match status" value="1"/>
</dbReference>
<dbReference type="AlphaFoldDB" id="A0A074MA20"/>
<evidence type="ECO:0000256" key="1">
    <source>
        <dbReference type="SAM" id="Phobius"/>
    </source>
</evidence>
<keyword evidence="4" id="KW-1185">Reference proteome</keyword>
<dbReference type="Proteomes" id="UP000027647">
    <property type="component" value="Unassembled WGS sequence"/>
</dbReference>
<dbReference type="eggNOG" id="COG1835">
    <property type="taxonomic scope" value="Bacteria"/>
</dbReference>
<feature type="transmembrane region" description="Helical" evidence="1">
    <location>
        <begin position="12"/>
        <end position="40"/>
    </location>
</feature>
<dbReference type="STRING" id="1044.EH31_02905"/>
<evidence type="ECO:0000313" key="4">
    <source>
        <dbReference type="Proteomes" id="UP000027647"/>
    </source>
</evidence>
<evidence type="ECO:0000313" key="3">
    <source>
        <dbReference type="EMBL" id="KEO91636.1"/>
    </source>
</evidence>
<dbReference type="InterPro" id="IPR050879">
    <property type="entry name" value="Acyltransferase_3"/>
</dbReference>
<dbReference type="InterPro" id="IPR002656">
    <property type="entry name" value="Acyl_transf_3_dom"/>
</dbReference>
<comment type="caution">
    <text evidence="3">The sequence shown here is derived from an EMBL/GenBank/DDBJ whole genome shotgun (WGS) entry which is preliminary data.</text>
</comment>